<name>A0A2Z2M7P5_THEGO</name>
<sequence>MRVAVITRDARAYYQAVKTLKKYGISFHSLMPGDKIPFDVEVVLVDESTFKQIDFPVKILIKEDFIDELLAVLEGRERFNKVYIAIDPGERPGLSVIADNRVLEVRRLKGPKDVEPILELLEKYPGARIKIGHGAKRQRVLMLKALGQYLGYDYRLILVNESRTTPRVGDTESKGVQDIVASINIGLRHGREVSIRELLDLKEPTKREIDDIKRRSRELSGNITISSDLAREVALGNITLEEALERQRRKSKLGRQ</sequence>
<dbReference type="KEGG" id="tgg:A3K92_02530"/>
<reference evidence="1 2" key="1">
    <citation type="submission" date="2016-03" db="EMBL/GenBank/DDBJ databases">
        <title>Complete genome sequence of Thermococcus gorgonarius.</title>
        <authorList>
            <person name="Oger P.M."/>
        </authorList>
    </citation>
    <scope>NUCLEOTIDE SEQUENCE [LARGE SCALE GENOMIC DNA]</scope>
    <source>
        <strain evidence="1 2">W-12</strain>
    </source>
</reference>
<evidence type="ECO:0000313" key="1">
    <source>
        <dbReference type="EMBL" id="ASJ00435.1"/>
    </source>
</evidence>
<dbReference type="OrthoDB" id="17710at2157"/>
<organism evidence="1 2">
    <name type="scientific">Thermococcus gorgonarius</name>
    <dbReference type="NCBI Taxonomy" id="71997"/>
    <lineage>
        <taxon>Archaea</taxon>
        <taxon>Methanobacteriati</taxon>
        <taxon>Methanobacteriota</taxon>
        <taxon>Thermococci</taxon>
        <taxon>Thermococcales</taxon>
        <taxon>Thermococcaceae</taxon>
        <taxon>Thermococcus</taxon>
    </lineage>
</organism>
<dbReference type="GeneID" id="33331388"/>
<dbReference type="Proteomes" id="UP000250134">
    <property type="component" value="Chromosome"/>
</dbReference>
<accession>A0A2Z2M7P5</accession>
<evidence type="ECO:0000313" key="2">
    <source>
        <dbReference type="Proteomes" id="UP000250134"/>
    </source>
</evidence>
<dbReference type="AlphaFoldDB" id="A0A2Z2M7P5"/>
<dbReference type="RefSeq" id="WP_088884775.1">
    <property type="nucleotide sequence ID" value="NZ_CP014855.1"/>
</dbReference>
<keyword evidence="2" id="KW-1185">Reference proteome</keyword>
<proteinExistence type="predicted"/>
<dbReference type="EMBL" id="CP014855">
    <property type="protein sequence ID" value="ASJ00435.1"/>
    <property type="molecule type" value="Genomic_DNA"/>
</dbReference>
<gene>
    <name evidence="1" type="ORF">A3K92_02530</name>
</gene>
<protein>
    <submittedName>
        <fullName evidence="1">Uncharacterized protein</fullName>
    </submittedName>
</protein>